<dbReference type="GO" id="GO:0032991">
    <property type="term" value="C:protein-containing complex"/>
    <property type="evidence" value="ECO:0007669"/>
    <property type="project" value="UniProtKB-ARBA"/>
</dbReference>
<dbReference type="SUPFAM" id="SSF53300">
    <property type="entry name" value="vWA-like"/>
    <property type="match status" value="1"/>
</dbReference>
<dbReference type="PROSITE" id="PS50234">
    <property type="entry name" value="VWFA"/>
    <property type="match status" value="1"/>
</dbReference>
<dbReference type="GeneID" id="107273316"/>
<evidence type="ECO:0000259" key="3">
    <source>
        <dbReference type="PROSITE" id="PS50234"/>
    </source>
</evidence>
<dbReference type="InterPro" id="IPR036465">
    <property type="entry name" value="vWFA_dom_sf"/>
</dbReference>
<evidence type="ECO:0000313" key="4">
    <source>
        <dbReference type="Proteomes" id="UP000694920"/>
    </source>
</evidence>
<keyword evidence="1" id="KW-0732">Signal</keyword>
<name>A0AAJ7CBT3_CEPCN</name>
<keyword evidence="4" id="KW-1185">Reference proteome</keyword>
<evidence type="ECO:0000256" key="1">
    <source>
        <dbReference type="SAM" id="SignalP"/>
    </source>
</evidence>
<dbReference type="AlphaFoldDB" id="A0AAJ7CBT3"/>
<dbReference type="Gene3D" id="3.40.50.410">
    <property type="entry name" value="von Willebrand factor, type A domain"/>
    <property type="match status" value="1"/>
</dbReference>
<protein>
    <submittedName>
        <fullName evidence="5">Uncharacterized protein LOC107273316 isoform X1</fullName>
    </submittedName>
</protein>
<dbReference type="InterPro" id="IPR002035">
    <property type="entry name" value="VWF_A"/>
</dbReference>
<feature type="chain" id="PRO_5042464009" evidence="1">
    <location>
        <begin position="20"/>
        <end position="793"/>
    </location>
</feature>
<dbReference type="PANTHER" id="PTHR45784">
    <property type="entry name" value="C-TYPE LECTIN DOMAIN FAMILY 20 MEMBER A-RELATED"/>
    <property type="match status" value="1"/>
</dbReference>
<proteinExistence type="predicted"/>
<feature type="domain" description="C-type lectin" evidence="2">
    <location>
        <begin position="264"/>
        <end position="390"/>
    </location>
</feature>
<dbReference type="CDD" id="cd00037">
    <property type="entry name" value="CLECT"/>
    <property type="match status" value="2"/>
</dbReference>
<feature type="signal peptide" evidence="1">
    <location>
        <begin position="1"/>
        <end position="19"/>
    </location>
</feature>
<dbReference type="InterPro" id="IPR001304">
    <property type="entry name" value="C-type_lectin-like"/>
</dbReference>
<dbReference type="SUPFAM" id="SSF56436">
    <property type="entry name" value="C-type lectin-like"/>
    <property type="match status" value="3"/>
</dbReference>
<dbReference type="PANTHER" id="PTHR45784:SF3">
    <property type="entry name" value="C-TYPE LECTIN DOMAIN FAMILY 4 MEMBER K-LIKE-RELATED"/>
    <property type="match status" value="1"/>
</dbReference>
<dbReference type="InterPro" id="IPR016186">
    <property type="entry name" value="C-type_lectin-like/link_sf"/>
</dbReference>
<dbReference type="Gene3D" id="3.10.100.10">
    <property type="entry name" value="Mannose-Binding Protein A, subunit A"/>
    <property type="match status" value="3"/>
</dbReference>
<accession>A0AAJ7CBT3</accession>
<gene>
    <name evidence="5" type="primary">LOC107273316</name>
</gene>
<evidence type="ECO:0000313" key="5">
    <source>
        <dbReference type="RefSeq" id="XP_015606880.1"/>
    </source>
</evidence>
<dbReference type="Pfam" id="PF00059">
    <property type="entry name" value="Lectin_C"/>
    <property type="match status" value="2"/>
</dbReference>
<dbReference type="InterPro" id="IPR016187">
    <property type="entry name" value="CTDL_fold"/>
</dbReference>
<dbReference type="KEGG" id="ccin:107273316"/>
<reference evidence="5" key="1">
    <citation type="submission" date="2025-08" db="UniProtKB">
        <authorList>
            <consortium name="RefSeq"/>
        </authorList>
    </citation>
    <scope>IDENTIFICATION</scope>
</reference>
<feature type="domain" description="C-type lectin" evidence="2">
    <location>
        <begin position="415"/>
        <end position="530"/>
    </location>
</feature>
<dbReference type="RefSeq" id="XP_015606880.1">
    <property type="nucleotide sequence ID" value="XM_015751394.2"/>
</dbReference>
<dbReference type="SMART" id="SM00034">
    <property type="entry name" value="CLECT"/>
    <property type="match status" value="3"/>
</dbReference>
<dbReference type="PROSITE" id="PS50041">
    <property type="entry name" value="C_TYPE_LECTIN_2"/>
    <property type="match status" value="3"/>
</dbReference>
<sequence>MISTQLLFGVILIFRIGSALNYGKRYNEVLEYFEYRSKNPETGVIDQKDIVHVFLVIGKRVSWDEAEALCTLYRKRENNEYIHDTTINSNNNVANNLTGTSNENKNIESRLAMISNKDMQKWLSQKLAESNYKYDGLWIGGRRKDVNSDWLWTNKNLIIPKDMVLSAYPNWYELPNHLHEDRNCLIIDRQGHDVPRFLPENCQLRRPCICETIDKRKVHDKEKIIETANISVNGYLYTLYTVVNEENEDLNNFGVKKLNGGGITWKEAQVECRKREKHMALIFSNDVAVSIAAAMMKSRPSMESIWLGAWSADGYDWSWISSGCKLPSVKSNVSLYPPWLPGHPIILSDEECNRQRSGRCLILDRHLCPHHITPVFLDVDCEKRRPFLCQDVIPDNPIIENDNLYIAMEDSWLKISESYMTYEEGIHYCEYYYGHVASIFDFKTLALILEKMTELSLDHLWVGGRTKYIDGEYKWIDENNEVLKRNGIGARSSWCLGDDESSLPKAESNTCLNLDREARGLPLFYGLPCNGTKQPVLCRISYSNDTYSNETSDVVSTLTNRISKLTNVPKSGILFVIDDSISILNRWLAEQFKLASVIIRNYFPLSKTHPLGLITFSKRSKVIFDFNQTNECSAINSLADQLILNRGLSQDDKEINDLTTSLINAVDTASSIVLHSNLSKTMTLFITDGEHSEDTSKIQVAVEQIKSLRNAGHEVLAMVIIRGQNQSYNYDTVNILFNDRSSSEQNLFYVEDYKGLGKLIKSLNVSTLVEKSTCKEPAWIVPKDDELLSRLVQ</sequence>
<dbReference type="Pfam" id="PF00092">
    <property type="entry name" value="VWA"/>
    <property type="match status" value="1"/>
</dbReference>
<evidence type="ECO:0000259" key="2">
    <source>
        <dbReference type="PROSITE" id="PS50041"/>
    </source>
</evidence>
<organism evidence="4 5">
    <name type="scientific">Cephus cinctus</name>
    <name type="common">Wheat stem sawfly</name>
    <dbReference type="NCBI Taxonomy" id="211228"/>
    <lineage>
        <taxon>Eukaryota</taxon>
        <taxon>Metazoa</taxon>
        <taxon>Ecdysozoa</taxon>
        <taxon>Arthropoda</taxon>
        <taxon>Hexapoda</taxon>
        <taxon>Insecta</taxon>
        <taxon>Pterygota</taxon>
        <taxon>Neoptera</taxon>
        <taxon>Endopterygota</taxon>
        <taxon>Hymenoptera</taxon>
        <taxon>Cephoidea</taxon>
        <taxon>Cephidae</taxon>
        <taxon>Cephus</taxon>
    </lineage>
</organism>
<dbReference type="CDD" id="cd00198">
    <property type="entry name" value="vWFA"/>
    <property type="match status" value="1"/>
</dbReference>
<feature type="domain" description="VWFA" evidence="3">
    <location>
        <begin position="572"/>
        <end position="763"/>
    </location>
</feature>
<feature type="domain" description="C-type lectin" evidence="2">
    <location>
        <begin position="52"/>
        <end position="211"/>
    </location>
</feature>
<dbReference type="Proteomes" id="UP000694920">
    <property type="component" value="Unplaced"/>
</dbReference>